<protein>
    <submittedName>
        <fullName evidence="1">Uncharacterized protein</fullName>
    </submittedName>
</protein>
<reference evidence="1" key="1">
    <citation type="journal article" date="2021" name="Proc. Natl. Acad. Sci. U.S.A.">
        <title>A Catalog of Tens of Thousands of Viruses from Human Metagenomes Reveals Hidden Associations with Chronic Diseases.</title>
        <authorList>
            <person name="Tisza M.J."/>
            <person name="Buck C.B."/>
        </authorList>
    </citation>
    <scope>NUCLEOTIDE SEQUENCE</scope>
    <source>
        <strain evidence="1">CtwzP10</strain>
    </source>
</reference>
<dbReference type="EMBL" id="BK014845">
    <property type="protein sequence ID" value="DAD78517.1"/>
    <property type="molecule type" value="Genomic_DNA"/>
</dbReference>
<proteinExistence type="predicted"/>
<sequence length="49" mass="5541">MHKNLCATFCGKPVESVESVEKANKGRPASETEKLRHALRTAHRAYRMT</sequence>
<evidence type="ECO:0000313" key="1">
    <source>
        <dbReference type="EMBL" id="DAD78517.1"/>
    </source>
</evidence>
<name>A0A8S5M895_9VIRU</name>
<organism evidence="1">
    <name type="scientific">Microviridae sp. ctwzP10</name>
    <dbReference type="NCBI Taxonomy" id="2826746"/>
    <lineage>
        <taxon>Viruses</taxon>
        <taxon>Monodnaviria</taxon>
        <taxon>Sangervirae</taxon>
        <taxon>Phixviricota</taxon>
        <taxon>Malgrandaviricetes</taxon>
        <taxon>Petitvirales</taxon>
        <taxon>Microviridae</taxon>
    </lineage>
</organism>
<accession>A0A8S5M895</accession>